<dbReference type="Gramene" id="Pp3c1_25090V3.3">
    <property type="protein sequence ID" value="PAC:32968999.CDS.1"/>
    <property type="gene ID" value="Pp3c1_25090"/>
</dbReference>
<gene>
    <name evidence="1" type="primary">LOC112281470</name>
</gene>
<accession>A0A7I3ZPY3</accession>
<sequence length="94" mass="10366">MENNVLWSSQLTGLVCYGQQVCDEEGMSVLLQVRTIAEIGAWSLEVEDLLHWAAPRSGSVGFTLQPSLLTQETRVIEIHLSTMANPSPAGLHFR</sequence>
<keyword evidence="2" id="KW-1185">Reference proteome</keyword>
<evidence type="ECO:0000313" key="2">
    <source>
        <dbReference type="Proteomes" id="UP000006727"/>
    </source>
</evidence>
<dbReference type="Gramene" id="Pp3c1_25090V3.5">
    <property type="protein sequence ID" value="PAC:32969000.CDS.1"/>
    <property type="gene ID" value="Pp3c1_25090"/>
</dbReference>
<evidence type="ECO:0000313" key="1">
    <source>
        <dbReference type="EnsemblPlants" id="PAC:32968998.CDS.1"/>
    </source>
</evidence>
<name>A0A7I3ZPY3_PHYPA</name>
<dbReference type="AlphaFoldDB" id="A0A7I3ZPY3"/>
<dbReference type="Gramene" id="Pp3c1_25090V3.2">
    <property type="protein sequence ID" value="PAC:32968998.CDS.1"/>
    <property type="gene ID" value="Pp3c1_25090"/>
</dbReference>
<dbReference type="EnsemblPlants" id="Pp3c1_25090V3.2">
    <property type="protein sequence ID" value="PAC:32968998.CDS.1"/>
    <property type="gene ID" value="Pp3c1_25090"/>
</dbReference>
<dbReference type="EnsemblPlants" id="Pp3c1_25090V3.3">
    <property type="protein sequence ID" value="PAC:32968999.CDS.1"/>
    <property type="gene ID" value="Pp3c1_25090"/>
</dbReference>
<protein>
    <submittedName>
        <fullName evidence="1">Uncharacterized protein</fullName>
    </submittedName>
</protein>
<reference evidence="1" key="3">
    <citation type="submission" date="2020-12" db="UniProtKB">
        <authorList>
            <consortium name="EnsemblPlants"/>
        </authorList>
    </citation>
    <scope>IDENTIFICATION</scope>
</reference>
<dbReference type="EnsemblPlants" id="Pp3c1_25090V3.5">
    <property type="protein sequence ID" value="PAC:32969000.CDS.1"/>
    <property type="gene ID" value="Pp3c1_25090"/>
</dbReference>
<reference evidence="1 2" key="1">
    <citation type="journal article" date="2008" name="Science">
        <title>The Physcomitrella genome reveals evolutionary insights into the conquest of land by plants.</title>
        <authorList>
            <person name="Rensing S."/>
            <person name="Lang D."/>
            <person name="Zimmer A."/>
            <person name="Terry A."/>
            <person name="Salamov A."/>
            <person name="Shapiro H."/>
            <person name="Nishiyama T."/>
            <person name="Perroud P.-F."/>
            <person name="Lindquist E."/>
            <person name="Kamisugi Y."/>
            <person name="Tanahashi T."/>
            <person name="Sakakibara K."/>
            <person name="Fujita T."/>
            <person name="Oishi K."/>
            <person name="Shin-I T."/>
            <person name="Kuroki Y."/>
            <person name="Toyoda A."/>
            <person name="Suzuki Y."/>
            <person name="Hashimoto A."/>
            <person name="Yamaguchi K."/>
            <person name="Sugano A."/>
            <person name="Kohara Y."/>
            <person name="Fujiyama A."/>
            <person name="Anterola A."/>
            <person name="Aoki S."/>
            <person name="Ashton N."/>
            <person name="Barbazuk W.B."/>
            <person name="Barker E."/>
            <person name="Bennetzen J."/>
            <person name="Bezanilla M."/>
            <person name="Blankenship R."/>
            <person name="Cho S.H."/>
            <person name="Dutcher S."/>
            <person name="Estelle M."/>
            <person name="Fawcett J.A."/>
            <person name="Gundlach H."/>
            <person name="Hanada K."/>
            <person name="Heyl A."/>
            <person name="Hicks K.A."/>
            <person name="Hugh J."/>
            <person name="Lohr M."/>
            <person name="Mayer K."/>
            <person name="Melkozernov A."/>
            <person name="Murata T."/>
            <person name="Nelson D."/>
            <person name="Pils B."/>
            <person name="Prigge M."/>
            <person name="Reiss B."/>
            <person name="Renner T."/>
            <person name="Rombauts S."/>
            <person name="Rushton P."/>
            <person name="Sanderfoot A."/>
            <person name="Schween G."/>
            <person name="Shiu S.-H."/>
            <person name="Stueber K."/>
            <person name="Theodoulou F.L."/>
            <person name="Tu H."/>
            <person name="Van de Peer Y."/>
            <person name="Verrier P.J."/>
            <person name="Waters E."/>
            <person name="Wood A."/>
            <person name="Yang L."/>
            <person name="Cove D."/>
            <person name="Cuming A."/>
            <person name="Hasebe M."/>
            <person name="Lucas S."/>
            <person name="Mishler D.B."/>
            <person name="Reski R."/>
            <person name="Grigoriev I."/>
            <person name="Quatrano R.S."/>
            <person name="Boore J.L."/>
        </authorList>
    </citation>
    <scope>NUCLEOTIDE SEQUENCE [LARGE SCALE GENOMIC DNA]</scope>
    <source>
        <strain evidence="1 2">cv. Gransden 2004</strain>
    </source>
</reference>
<dbReference type="EMBL" id="ABEU02000001">
    <property type="status" value="NOT_ANNOTATED_CDS"/>
    <property type="molecule type" value="Genomic_DNA"/>
</dbReference>
<organism evidence="1 2">
    <name type="scientific">Physcomitrium patens</name>
    <name type="common">Spreading-leaved earth moss</name>
    <name type="synonym">Physcomitrella patens</name>
    <dbReference type="NCBI Taxonomy" id="3218"/>
    <lineage>
        <taxon>Eukaryota</taxon>
        <taxon>Viridiplantae</taxon>
        <taxon>Streptophyta</taxon>
        <taxon>Embryophyta</taxon>
        <taxon>Bryophyta</taxon>
        <taxon>Bryophytina</taxon>
        <taxon>Bryopsida</taxon>
        <taxon>Funariidae</taxon>
        <taxon>Funariales</taxon>
        <taxon>Funariaceae</taxon>
        <taxon>Physcomitrium</taxon>
    </lineage>
</organism>
<reference evidence="1 2" key="2">
    <citation type="journal article" date="2018" name="Plant J.">
        <title>The Physcomitrella patens chromosome-scale assembly reveals moss genome structure and evolution.</title>
        <authorList>
            <person name="Lang D."/>
            <person name="Ullrich K.K."/>
            <person name="Murat F."/>
            <person name="Fuchs J."/>
            <person name="Jenkins J."/>
            <person name="Haas F.B."/>
            <person name="Piednoel M."/>
            <person name="Gundlach H."/>
            <person name="Van Bel M."/>
            <person name="Meyberg R."/>
            <person name="Vives C."/>
            <person name="Morata J."/>
            <person name="Symeonidi A."/>
            <person name="Hiss M."/>
            <person name="Muchero W."/>
            <person name="Kamisugi Y."/>
            <person name="Saleh O."/>
            <person name="Blanc G."/>
            <person name="Decker E.L."/>
            <person name="van Gessel N."/>
            <person name="Grimwood J."/>
            <person name="Hayes R.D."/>
            <person name="Graham S.W."/>
            <person name="Gunter L.E."/>
            <person name="McDaniel S.F."/>
            <person name="Hoernstein S.N.W."/>
            <person name="Larsson A."/>
            <person name="Li F.W."/>
            <person name="Perroud P.F."/>
            <person name="Phillips J."/>
            <person name="Ranjan P."/>
            <person name="Rokshar D.S."/>
            <person name="Rothfels C.J."/>
            <person name="Schneider L."/>
            <person name="Shu S."/>
            <person name="Stevenson D.W."/>
            <person name="Thummler F."/>
            <person name="Tillich M."/>
            <person name="Villarreal Aguilar J.C."/>
            <person name="Widiez T."/>
            <person name="Wong G.K."/>
            <person name="Wymore A."/>
            <person name="Zhang Y."/>
            <person name="Zimmer A.D."/>
            <person name="Quatrano R.S."/>
            <person name="Mayer K.F.X."/>
            <person name="Goodstein D."/>
            <person name="Casacuberta J.M."/>
            <person name="Vandepoele K."/>
            <person name="Reski R."/>
            <person name="Cuming A.C."/>
            <person name="Tuskan G.A."/>
            <person name="Maumus F."/>
            <person name="Salse J."/>
            <person name="Schmutz J."/>
            <person name="Rensing S.A."/>
        </authorList>
    </citation>
    <scope>NUCLEOTIDE SEQUENCE [LARGE SCALE GENOMIC DNA]</scope>
    <source>
        <strain evidence="1 2">cv. Gransden 2004</strain>
    </source>
</reference>
<dbReference type="Proteomes" id="UP000006727">
    <property type="component" value="Chromosome 1"/>
</dbReference>
<proteinExistence type="predicted"/>